<dbReference type="AlphaFoldDB" id="A0AAN7YHA8"/>
<evidence type="ECO:0000313" key="2">
    <source>
        <dbReference type="Proteomes" id="UP001310890"/>
    </source>
</evidence>
<accession>A0AAN7YHA8</accession>
<name>A0AAN7YHA8_9PEZI</name>
<dbReference type="Proteomes" id="UP001310890">
    <property type="component" value="Unassembled WGS sequence"/>
</dbReference>
<proteinExistence type="predicted"/>
<dbReference type="EMBL" id="JAVRRL010000084">
    <property type="protein sequence ID" value="KAK5108513.1"/>
    <property type="molecule type" value="Genomic_DNA"/>
</dbReference>
<protein>
    <submittedName>
        <fullName evidence="1">Uncharacterized protein</fullName>
    </submittedName>
</protein>
<gene>
    <name evidence="1" type="ORF">LTR62_008253</name>
</gene>
<organism evidence="1 2">
    <name type="scientific">Meristemomyces frigidus</name>
    <dbReference type="NCBI Taxonomy" id="1508187"/>
    <lineage>
        <taxon>Eukaryota</taxon>
        <taxon>Fungi</taxon>
        <taxon>Dikarya</taxon>
        <taxon>Ascomycota</taxon>
        <taxon>Pezizomycotina</taxon>
        <taxon>Dothideomycetes</taxon>
        <taxon>Dothideomycetidae</taxon>
        <taxon>Mycosphaerellales</taxon>
        <taxon>Teratosphaeriaceae</taxon>
        <taxon>Meristemomyces</taxon>
    </lineage>
</organism>
<evidence type="ECO:0000313" key="1">
    <source>
        <dbReference type="EMBL" id="KAK5108513.1"/>
    </source>
</evidence>
<comment type="caution">
    <text evidence="1">The sequence shown here is derived from an EMBL/GenBank/DDBJ whole genome shotgun (WGS) entry which is preliminary data.</text>
</comment>
<reference evidence="1" key="1">
    <citation type="submission" date="2023-08" db="EMBL/GenBank/DDBJ databases">
        <title>Black Yeasts Isolated from many extreme environments.</title>
        <authorList>
            <person name="Coleine C."/>
            <person name="Stajich J.E."/>
            <person name="Selbmann L."/>
        </authorList>
    </citation>
    <scope>NUCLEOTIDE SEQUENCE</scope>
    <source>
        <strain evidence="1">CCFEE 5401</strain>
    </source>
</reference>
<sequence>MFAAETEYVDLTYDPKHNDASMSSIPQSHDTPNDFSVFQAVSLHRVNGLRPATSSSGNGLDFECCSAIHYAIVQYGWFGSGHEASTLPTTTWWTRPEPVPYQQSLQQRLHPSLVNFLQRALLPADVFPDEPREYNFFYFLPRTRFPLDMSTWIRWAWGL</sequence>